<dbReference type="eggNOG" id="COG1970">
    <property type="taxonomic scope" value="Bacteria"/>
</dbReference>
<proteinExistence type="inferred from homology"/>
<dbReference type="AlphaFoldDB" id="I4A1N7"/>
<keyword evidence="3 10" id="KW-0813">Transport</keyword>
<dbReference type="PANTHER" id="PTHR30266:SF2">
    <property type="entry name" value="LARGE-CONDUCTANCE MECHANOSENSITIVE CHANNEL"/>
    <property type="match status" value="1"/>
</dbReference>
<reference evidence="11 12" key="1">
    <citation type="submission" date="2012-06" db="EMBL/GenBank/DDBJ databases">
        <title>The complete genome of Ornithobacterium rhinotracheale DSM 15997.</title>
        <authorList>
            <consortium name="US DOE Joint Genome Institute (JGI-PGF)"/>
            <person name="Lucas S."/>
            <person name="Copeland A."/>
            <person name="Lapidus A."/>
            <person name="Goodwin L."/>
            <person name="Pitluck S."/>
            <person name="Peters L."/>
            <person name="Mikhailova N."/>
            <person name="Teshima H."/>
            <person name="Kyrpides N."/>
            <person name="Mavromatis K."/>
            <person name="Pagani I."/>
            <person name="Ivanova N."/>
            <person name="Ovchinnikova G."/>
            <person name="Zeytun A."/>
            <person name="Detter J.C."/>
            <person name="Han C."/>
            <person name="Land M."/>
            <person name="Hauser L."/>
            <person name="Markowitz V."/>
            <person name="Cheng J.-F."/>
            <person name="Hugenholtz P."/>
            <person name="Woyke T."/>
            <person name="Wu D."/>
            <person name="Lang E."/>
            <person name="Kopitz M."/>
            <person name="Brambilla E."/>
            <person name="Klenk H.-P."/>
            <person name="Eisen J.A."/>
        </authorList>
    </citation>
    <scope>NUCLEOTIDE SEQUENCE [LARGE SCALE GENOMIC DNA]</scope>
    <source>
        <strain evidence="12">ATCC 51463 / DSM 15997 / CCUG 23171 / LMG 9086</strain>
    </source>
</reference>
<dbReference type="InterPro" id="IPR036019">
    <property type="entry name" value="MscL_channel"/>
</dbReference>
<dbReference type="PATRIC" id="fig|867902.3.peg.1665"/>
<keyword evidence="5 10" id="KW-0812">Transmembrane</keyword>
<dbReference type="STRING" id="867902.Ornrh_1716"/>
<keyword evidence="10" id="KW-0997">Cell inner membrane</keyword>
<keyword evidence="12" id="KW-1185">Reference proteome</keyword>
<evidence type="ECO:0000313" key="11">
    <source>
        <dbReference type="EMBL" id="AFL97871.1"/>
    </source>
</evidence>
<dbReference type="Proteomes" id="UP000006051">
    <property type="component" value="Chromosome"/>
</dbReference>
<evidence type="ECO:0000256" key="1">
    <source>
        <dbReference type="ARBA" id="ARBA00004651"/>
    </source>
</evidence>
<dbReference type="PANTHER" id="PTHR30266">
    <property type="entry name" value="MECHANOSENSITIVE CHANNEL MSCL"/>
    <property type="match status" value="1"/>
</dbReference>
<evidence type="ECO:0000256" key="6">
    <source>
        <dbReference type="ARBA" id="ARBA00022989"/>
    </source>
</evidence>
<dbReference type="GeneID" id="71569778"/>
<evidence type="ECO:0000256" key="2">
    <source>
        <dbReference type="ARBA" id="ARBA00007254"/>
    </source>
</evidence>
<evidence type="ECO:0000256" key="8">
    <source>
        <dbReference type="ARBA" id="ARBA00023136"/>
    </source>
</evidence>
<dbReference type="GO" id="GO:0005886">
    <property type="term" value="C:plasma membrane"/>
    <property type="evidence" value="ECO:0007669"/>
    <property type="project" value="UniProtKB-SubCell"/>
</dbReference>
<dbReference type="RefSeq" id="WP_014791396.1">
    <property type="nucleotide sequence ID" value="NC_018016.1"/>
</dbReference>
<keyword evidence="4 10" id="KW-1003">Cell membrane</keyword>
<dbReference type="SUPFAM" id="SSF81330">
    <property type="entry name" value="Gated mechanosensitive channel"/>
    <property type="match status" value="1"/>
</dbReference>
<dbReference type="NCBIfam" id="TIGR00220">
    <property type="entry name" value="mscL"/>
    <property type="match status" value="1"/>
</dbReference>
<keyword evidence="7 10" id="KW-0406">Ion transport</keyword>
<dbReference type="GO" id="GO:0008381">
    <property type="term" value="F:mechanosensitive monoatomic ion channel activity"/>
    <property type="evidence" value="ECO:0007669"/>
    <property type="project" value="UniProtKB-UniRule"/>
</dbReference>
<sequence>MAFFKEFKEFATRGNVVDLAVAVIIGAAFSKIVSSFVDDLVTPLILTPALKAAKVDKIADLSWNGIMYGNFLAAVLNFIVIAFVLFLMIKGINSLKKKEEPKPEAPAGPSQEELLTQIRDLLKNK</sequence>
<protein>
    <recommendedName>
        <fullName evidence="10">Large-conductance mechanosensitive channel</fullName>
    </recommendedName>
</protein>
<comment type="subunit">
    <text evidence="10">Homopentamer.</text>
</comment>
<dbReference type="PRINTS" id="PR01264">
    <property type="entry name" value="MECHCHANNEL"/>
</dbReference>
<dbReference type="Pfam" id="PF01741">
    <property type="entry name" value="MscL"/>
    <property type="match status" value="1"/>
</dbReference>
<evidence type="ECO:0000256" key="4">
    <source>
        <dbReference type="ARBA" id="ARBA00022475"/>
    </source>
</evidence>
<dbReference type="InterPro" id="IPR001185">
    <property type="entry name" value="MS_channel"/>
</dbReference>
<feature type="transmembrane region" description="Helical" evidence="10">
    <location>
        <begin position="66"/>
        <end position="89"/>
    </location>
</feature>
<dbReference type="GeneID" id="97258332"/>
<accession>I4A1N7</accession>
<keyword evidence="6 10" id="KW-1133">Transmembrane helix</keyword>
<evidence type="ECO:0000256" key="7">
    <source>
        <dbReference type="ARBA" id="ARBA00023065"/>
    </source>
</evidence>
<organism evidence="11 12">
    <name type="scientific">Ornithobacterium rhinotracheale (strain ATCC 51463 / DSM 15997 / CCUG 23171 / CIP 104009 / LMG 9086)</name>
    <dbReference type="NCBI Taxonomy" id="867902"/>
    <lineage>
        <taxon>Bacteria</taxon>
        <taxon>Pseudomonadati</taxon>
        <taxon>Bacteroidota</taxon>
        <taxon>Flavobacteriia</taxon>
        <taxon>Flavobacteriales</taxon>
        <taxon>Weeksellaceae</taxon>
        <taxon>Ornithobacterium</taxon>
    </lineage>
</organism>
<evidence type="ECO:0000256" key="10">
    <source>
        <dbReference type="HAMAP-Rule" id="MF_00115"/>
    </source>
</evidence>
<dbReference type="EMBL" id="CP003283">
    <property type="protein sequence ID" value="AFL97871.1"/>
    <property type="molecule type" value="Genomic_DNA"/>
</dbReference>
<evidence type="ECO:0000256" key="5">
    <source>
        <dbReference type="ARBA" id="ARBA00022692"/>
    </source>
</evidence>
<dbReference type="HAMAP" id="MF_00115">
    <property type="entry name" value="MscL"/>
    <property type="match status" value="1"/>
</dbReference>
<dbReference type="InterPro" id="IPR037673">
    <property type="entry name" value="MSC/AndL"/>
</dbReference>
<name>I4A1N7_ORNRL</name>
<gene>
    <name evidence="10" type="primary">mscL</name>
    <name evidence="11" type="ordered locus">Ornrh_1716</name>
</gene>
<comment type="function">
    <text evidence="10">Channel that opens in response to stretch forces in the membrane lipid bilayer. May participate in the regulation of osmotic pressure changes within the cell.</text>
</comment>
<dbReference type="PROSITE" id="PS01327">
    <property type="entry name" value="MSCL"/>
    <property type="match status" value="1"/>
</dbReference>
<evidence type="ECO:0000256" key="9">
    <source>
        <dbReference type="ARBA" id="ARBA00023303"/>
    </source>
</evidence>
<dbReference type="KEGG" id="orh:Ornrh_1716"/>
<evidence type="ECO:0000256" key="3">
    <source>
        <dbReference type="ARBA" id="ARBA00022448"/>
    </source>
</evidence>
<comment type="subcellular location">
    <subcellularLocation>
        <location evidence="10">Cell inner membrane</location>
        <topology evidence="10">Multi-pass membrane protein</topology>
    </subcellularLocation>
    <subcellularLocation>
        <location evidence="1">Cell membrane</location>
        <topology evidence="1">Multi-pass membrane protein</topology>
    </subcellularLocation>
</comment>
<keyword evidence="9 10" id="KW-0407">Ion channel</keyword>
<evidence type="ECO:0000313" key="12">
    <source>
        <dbReference type="Proteomes" id="UP000006051"/>
    </source>
</evidence>
<feature type="transmembrane region" description="Helical" evidence="10">
    <location>
        <begin position="16"/>
        <end position="37"/>
    </location>
</feature>
<dbReference type="Gene3D" id="1.10.1200.120">
    <property type="entry name" value="Large-conductance mechanosensitive channel, MscL, domain 1"/>
    <property type="match status" value="1"/>
</dbReference>
<comment type="similarity">
    <text evidence="2 10">Belongs to the MscL family.</text>
</comment>
<keyword evidence="8 10" id="KW-0472">Membrane</keyword>
<dbReference type="HOGENOM" id="CLU_095787_3_1_10"/>
<dbReference type="InterPro" id="IPR019823">
    <property type="entry name" value="Mechanosensitive_channel_CS"/>
</dbReference>